<dbReference type="AlphaFoldDB" id="A0A074KP63"/>
<dbReference type="InterPro" id="IPR044925">
    <property type="entry name" value="His-Me_finger_sf"/>
</dbReference>
<dbReference type="InterPro" id="IPR018524">
    <property type="entry name" value="DNA/RNA_endonuclease_AS"/>
</dbReference>
<dbReference type="Gene3D" id="3.40.570.10">
    <property type="entry name" value="Extracellular Endonuclease, subunit A"/>
    <property type="match status" value="1"/>
</dbReference>
<dbReference type="CDD" id="cd00091">
    <property type="entry name" value="NUC"/>
    <property type="match status" value="1"/>
</dbReference>
<evidence type="ECO:0000256" key="9">
    <source>
        <dbReference type="PIRSR" id="PIRSR640255-2"/>
    </source>
</evidence>
<feature type="active site" description="Proton acceptor" evidence="8">
    <location>
        <position position="173"/>
    </location>
</feature>
<keyword evidence="7" id="KW-0460">Magnesium</keyword>
<evidence type="ECO:0000256" key="4">
    <source>
        <dbReference type="ARBA" id="ARBA00022723"/>
    </source>
</evidence>
<feature type="binding site" evidence="9">
    <location>
        <position position="204"/>
    </location>
    <ligand>
        <name>Mg(2+)</name>
        <dbReference type="ChEBI" id="CHEBI:18420"/>
        <note>catalytic</note>
    </ligand>
</feature>
<evidence type="ECO:0000256" key="6">
    <source>
        <dbReference type="ARBA" id="ARBA00022801"/>
    </source>
</evidence>
<dbReference type="Pfam" id="PF01223">
    <property type="entry name" value="Endonuclease_NS"/>
    <property type="match status" value="1"/>
</dbReference>
<feature type="domain" description="DNA/RNA non-specific endonuclease/pyrophosphatase/phosphodiesterase" evidence="13">
    <location>
        <begin position="111"/>
        <end position="304"/>
    </location>
</feature>
<proteinExistence type="inferred from homology"/>
<evidence type="ECO:0000259" key="12">
    <source>
        <dbReference type="SMART" id="SM00477"/>
    </source>
</evidence>
<evidence type="ECO:0000256" key="8">
    <source>
        <dbReference type="PIRSR" id="PIRSR640255-1"/>
    </source>
</evidence>
<keyword evidence="5 10" id="KW-0255">Endonuclease</keyword>
<dbReference type="PANTHER" id="PTHR13966:SF5">
    <property type="entry name" value="ENDONUCLEASE G, MITOCHONDRIAL"/>
    <property type="match status" value="1"/>
</dbReference>
<sequence>MRRGVKKHTKRKSNHQKKSLLAFILMVIMIVFLAVLAVKHFKESHTSFLTNAALNVPYYEELPSSSSQIKNENKMSSTKSPNHHGYIVTLTELPEFKSVLFSSGQNGEQIVHSAITLSYDEEHEQAHWVSYKLTSSMLKGKEKRTDKFIQDPKVSTKSASSSDYRLSGYDRGHLAPAGDFTYDMQAMRESFYMSNISPQSPSFNRGIWKKLEDQVRYWAREYEEIYIVTGPVIKKKEITLGINNVTVPNYFYKVILDIHPPEYKAIAFLMKNESSNRPLLEFAISVDSLERFSGLDFFPMLPDTLERRLQEMKNHEIWFE</sequence>
<dbReference type="EC" id="3.1.30.-" evidence="10"/>
<keyword evidence="3 10" id="KW-0540">Nuclease</keyword>
<accession>A0A074KP63</accession>
<feature type="domain" description="ENPP1-3/EXOG-like endonuclease/phosphodiesterase" evidence="12">
    <location>
        <begin position="112"/>
        <end position="304"/>
    </location>
</feature>
<dbReference type="eggNOG" id="COG1864">
    <property type="taxonomic scope" value="Bacteria"/>
</dbReference>
<gene>
    <name evidence="14" type="ORF">EL17_21305</name>
</gene>
<dbReference type="SMART" id="SM00477">
    <property type="entry name" value="NUC"/>
    <property type="match status" value="1"/>
</dbReference>
<dbReference type="STRING" id="1048983.EL17_21305"/>
<dbReference type="Proteomes" id="UP000027821">
    <property type="component" value="Unassembled WGS sequence"/>
</dbReference>
<evidence type="ECO:0000256" key="10">
    <source>
        <dbReference type="RuleBase" id="RU366055"/>
    </source>
</evidence>
<dbReference type="InterPro" id="IPR044929">
    <property type="entry name" value="DNA/RNA_non-sp_Endonuclease_sf"/>
</dbReference>
<dbReference type="GO" id="GO:0004519">
    <property type="term" value="F:endonuclease activity"/>
    <property type="evidence" value="ECO:0007669"/>
    <property type="project" value="UniProtKB-UniRule"/>
</dbReference>
<dbReference type="GO" id="GO:0003676">
    <property type="term" value="F:nucleic acid binding"/>
    <property type="evidence" value="ECO:0007669"/>
    <property type="project" value="InterPro"/>
</dbReference>
<dbReference type="GO" id="GO:0046872">
    <property type="term" value="F:metal ion binding"/>
    <property type="evidence" value="ECO:0007669"/>
    <property type="project" value="UniProtKB-KW"/>
</dbReference>
<organism evidence="14 15">
    <name type="scientific">Anditalea andensis</name>
    <dbReference type="NCBI Taxonomy" id="1048983"/>
    <lineage>
        <taxon>Bacteria</taxon>
        <taxon>Pseudomonadati</taxon>
        <taxon>Bacteroidota</taxon>
        <taxon>Cytophagia</taxon>
        <taxon>Cytophagales</taxon>
        <taxon>Cytophagaceae</taxon>
        <taxon>Anditalea</taxon>
    </lineage>
</organism>
<evidence type="ECO:0000256" key="7">
    <source>
        <dbReference type="ARBA" id="ARBA00022842"/>
    </source>
</evidence>
<dbReference type="EMBL" id="JMIH01000039">
    <property type="protein sequence ID" value="KEO71726.1"/>
    <property type="molecule type" value="Genomic_DNA"/>
</dbReference>
<keyword evidence="11" id="KW-1133">Transmembrane helix</keyword>
<keyword evidence="6 10" id="KW-0378">Hydrolase</keyword>
<dbReference type="GO" id="GO:0016787">
    <property type="term" value="F:hydrolase activity"/>
    <property type="evidence" value="ECO:0007669"/>
    <property type="project" value="UniProtKB-KW"/>
</dbReference>
<dbReference type="SUPFAM" id="SSF54060">
    <property type="entry name" value="His-Me finger endonucleases"/>
    <property type="match status" value="1"/>
</dbReference>
<keyword evidence="11" id="KW-0472">Membrane</keyword>
<dbReference type="InterPro" id="IPR001604">
    <property type="entry name" value="Endo_G_ENPP1-like_dom"/>
</dbReference>
<comment type="cofactor">
    <cofactor evidence="1 10">
        <name>Mg(2+)</name>
        <dbReference type="ChEBI" id="CHEBI:18420"/>
    </cofactor>
</comment>
<dbReference type="PANTHER" id="PTHR13966">
    <property type="entry name" value="ENDONUCLEASE RELATED"/>
    <property type="match status" value="1"/>
</dbReference>
<keyword evidence="4 9" id="KW-0479">Metal-binding</keyword>
<comment type="caution">
    <text evidence="14">The sequence shown here is derived from an EMBL/GenBank/DDBJ whole genome shotgun (WGS) entry which is preliminary data.</text>
</comment>
<evidence type="ECO:0000256" key="11">
    <source>
        <dbReference type="SAM" id="Phobius"/>
    </source>
</evidence>
<evidence type="ECO:0000259" key="13">
    <source>
        <dbReference type="SMART" id="SM00892"/>
    </source>
</evidence>
<evidence type="ECO:0000256" key="3">
    <source>
        <dbReference type="ARBA" id="ARBA00022722"/>
    </source>
</evidence>
<dbReference type="InterPro" id="IPR020821">
    <property type="entry name" value="ENPP1-3/EXOG-like_nuc-like"/>
</dbReference>
<keyword evidence="15" id="KW-1185">Reference proteome</keyword>
<reference evidence="14 15" key="1">
    <citation type="submission" date="2014-04" db="EMBL/GenBank/DDBJ databases">
        <title>Characterization and application of a salt tolerant electro-active bacterium.</title>
        <authorList>
            <person name="Yang L."/>
            <person name="Wei S."/>
            <person name="Tay Q.X.M."/>
        </authorList>
    </citation>
    <scope>NUCLEOTIDE SEQUENCE [LARGE SCALE GENOMIC DNA]</scope>
    <source>
        <strain evidence="14 15">LY1</strain>
    </source>
</reference>
<dbReference type="SMART" id="SM00892">
    <property type="entry name" value="Endonuclease_NS"/>
    <property type="match status" value="1"/>
</dbReference>
<name>A0A074KP63_9BACT</name>
<keyword evidence="11" id="KW-0812">Transmembrane</keyword>
<evidence type="ECO:0000256" key="5">
    <source>
        <dbReference type="ARBA" id="ARBA00022759"/>
    </source>
</evidence>
<evidence type="ECO:0000313" key="15">
    <source>
        <dbReference type="Proteomes" id="UP000027821"/>
    </source>
</evidence>
<dbReference type="PROSITE" id="PS01070">
    <property type="entry name" value="NUCLEASE_NON_SPEC"/>
    <property type="match status" value="1"/>
</dbReference>
<dbReference type="InterPro" id="IPR040255">
    <property type="entry name" value="Non-specific_endonuclease"/>
</dbReference>
<feature type="transmembrane region" description="Helical" evidence="11">
    <location>
        <begin position="20"/>
        <end position="38"/>
    </location>
</feature>
<comment type="similarity">
    <text evidence="2 10">Belongs to the DNA/RNA non-specific endonuclease family.</text>
</comment>
<dbReference type="OrthoDB" id="9811262at2"/>
<evidence type="ECO:0000256" key="1">
    <source>
        <dbReference type="ARBA" id="ARBA00001946"/>
    </source>
</evidence>
<evidence type="ECO:0000256" key="2">
    <source>
        <dbReference type="ARBA" id="ARBA00010052"/>
    </source>
</evidence>
<evidence type="ECO:0000313" key="14">
    <source>
        <dbReference type="EMBL" id="KEO71726.1"/>
    </source>
</evidence>
<protein>
    <recommendedName>
        <fullName evidence="10">Endonuclease</fullName>
        <ecNumber evidence="10">3.1.30.-</ecNumber>
    </recommendedName>
</protein>